<reference evidence="9" key="1">
    <citation type="submission" date="2017-08" db="EMBL/GenBank/DDBJ databases">
        <title>A dynamic microbial community with high functional redundancy inhabits the cold, oxic subseafloor aquifer.</title>
        <authorList>
            <person name="Tully B.J."/>
            <person name="Wheat C.G."/>
            <person name="Glazer B.T."/>
            <person name="Huber J.A."/>
        </authorList>
    </citation>
    <scope>NUCLEOTIDE SEQUENCE [LARGE SCALE GENOMIC DNA]</scope>
</reference>
<comment type="function">
    <text evidence="7">One of the primary rRNA binding proteins, it binds directly to 16S rRNA central domain where it helps coordinate assembly of the platform of the 30S subunit.</text>
</comment>
<dbReference type="HAMAP" id="MF_01302_B">
    <property type="entry name" value="Ribosomal_uS8_B"/>
    <property type="match status" value="1"/>
</dbReference>
<evidence type="ECO:0000256" key="5">
    <source>
        <dbReference type="ARBA" id="ARBA00023274"/>
    </source>
</evidence>
<evidence type="ECO:0000256" key="6">
    <source>
        <dbReference type="ARBA" id="ARBA00035258"/>
    </source>
</evidence>
<name>A0A2A4TC34_9DELT</name>
<dbReference type="AlphaFoldDB" id="A0A2A4TC34"/>
<dbReference type="GO" id="GO:1990904">
    <property type="term" value="C:ribonucleoprotein complex"/>
    <property type="evidence" value="ECO:0007669"/>
    <property type="project" value="UniProtKB-KW"/>
</dbReference>
<dbReference type="GO" id="GO:0006412">
    <property type="term" value="P:translation"/>
    <property type="evidence" value="ECO:0007669"/>
    <property type="project" value="UniProtKB-UniRule"/>
</dbReference>
<dbReference type="FunFam" id="3.30.1370.30:FF:000002">
    <property type="entry name" value="30S ribosomal protein S8"/>
    <property type="match status" value="1"/>
</dbReference>
<keyword evidence="5 7" id="KW-0687">Ribonucleoprotein</keyword>
<proteinExistence type="inferred from homology"/>
<dbReference type="Gene3D" id="3.30.1370.30">
    <property type="match status" value="1"/>
</dbReference>
<keyword evidence="2 7" id="KW-0699">rRNA-binding</keyword>
<dbReference type="EMBL" id="NVSR01000004">
    <property type="protein sequence ID" value="PCI30537.1"/>
    <property type="molecule type" value="Genomic_DNA"/>
</dbReference>
<organism evidence="8 9">
    <name type="scientific">SAR324 cluster bacterium</name>
    <dbReference type="NCBI Taxonomy" id="2024889"/>
    <lineage>
        <taxon>Bacteria</taxon>
        <taxon>Deltaproteobacteria</taxon>
        <taxon>SAR324 cluster</taxon>
    </lineage>
</organism>
<dbReference type="GO" id="GO:0019843">
    <property type="term" value="F:rRNA binding"/>
    <property type="evidence" value="ECO:0007669"/>
    <property type="project" value="UniProtKB-UniRule"/>
</dbReference>
<evidence type="ECO:0000313" key="8">
    <source>
        <dbReference type="EMBL" id="PCI30537.1"/>
    </source>
</evidence>
<keyword evidence="3 7" id="KW-0694">RNA-binding</keyword>
<dbReference type="PANTHER" id="PTHR11758">
    <property type="entry name" value="40S RIBOSOMAL PROTEIN S15A"/>
    <property type="match status" value="1"/>
</dbReference>
<evidence type="ECO:0000313" key="9">
    <source>
        <dbReference type="Proteomes" id="UP000218113"/>
    </source>
</evidence>
<dbReference type="GO" id="GO:0005737">
    <property type="term" value="C:cytoplasm"/>
    <property type="evidence" value="ECO:0007669"/>
    <property type="project" value="UniProtKB-ARBA"/>
</dbReference>
<comment type="similarity">
    <text evidence="1 7">Belongs to the universal ribosomal protein uS8 family.</text>
</comment>
<gene>
    <name evidence="7" type="primary">rpsH</name>
    <name evidence="8" type="ORF">COB67_01785</name>
</gene>
<dbReference type="FunFam" id="3.30.1490.10:FF:000001">
    <property type="entry name" value="30S ribosomal protein S8"/>
    <property type="match status" value="1"/>
</dbReference>
<dbReference type="Proteomes" id="UP000218113">
    <property type="component" value="Unassembled WGS sequence"/>
</dbReference>
<dbReference type="GO" id="GO:0003735">
    <property type="term" value="F:structural constituent of ribosome"/>
    <property type="evidence" value="ECO:0007669"/>
    <property type="project" value="InterPro"/>
</dbReference>
<comment type="subunit">
    <text evidence="7">Part of the 30S ribosomal subunit. Contacts proteins S5 and S12.</text>
</comment>
<evidence type="ECO:0000256" key="3">
    <source>
        <dbReference type="ARBA" id="ARBA00022884"/>
    </source>
</evidence>
<dbReference type="Pfam" id="PF00410">
    <property type="entry name" value="Ribosomal_S8"/>
    <property type="match status" value="1"/>
</dbReference>
<dbReference type="GO" id="GO:0005840">
    <property type="term" value="C:ribosome"/>
    <property type="evidence" value="ECO:0007669"/>
    <property type="project" value="UniProtKB-KW"/>
</dbReference>
<dbReference type="InterPro" id="IPR000630">
    <property type="entry name" value="Ribosomal_uS8"/>
</dbReference>
<protein>
    <recommendedName>
        <fullName evidence="6 7">Small ribosomal subunit protein uS8</fullName>
    </recommendedName>
</protein>
<dbReference type="NCBIfam" id="NF001109">
    <property type="entry name" value="PRK00136.1"/>
    <property type="match status" value="1"/>
</dbReference>
<evidence type="ECO:0000256" key="4">
    <source>
        <dbReference type="ARBA" id="ARBA00022980"/>
    </source>
</evidence>
<comment type="caution">
    <text evidence="8">The sequence shown here is derived from an EMBL/GenBank/DDBJ whole genome shotgun (WGS) entry which is preliminary data.</text>
</comment>
<dbReference type="InterPro" id="IPR035987">
    <property type="entry name" value="Ribosomal_uS8_sf"/>
</dbReference>
<evidence type="ECO:0000256" key="2">
    <source>
        <dbReference type="ARBA" id="ARBA00022730"/>
    </source>
</evidence>
<dbReference type="Gene3D" id="3.30.1490.10">
    <property type="match status" value="1"/>
</dbReference>
<dbReference type="SUPFAM" id="SSF56047">
    <property type="entry name" value="Ribosomal protein S8"/>
    <property type="match status" value="1"/>
</dbReference>
<sequence length="132" mass="14656">MSMSDPIADMLTRVRNAILREHKNVTLPTSKIKENIAKVLVAEGFVGGYVVSDDIIGKTLTIELNYDSKRESIIRKIARVSKPGLRIFKGFKELKPLLNGQGMYIISTSKGLLSDSQCREQRIGGEVICAVY</sequence>
<evidence type="ECO:0000256" key="7">
    <source>
        <dbReference type="HAMAP-Rule" id="MF_01302"/>
    </source>
</evidence>
<keyword evidence="4 7" id="KW-0689">Ribosomal protein</keyword>
<accession>A0A2A4TC34</accession>
<evidence type="ECO:0000256" key="1">
    <source>
        <dbReference type="ARBA" id="ARBA00006471"/>
    </source>
</evidence>